<evidence type="ECO:0000313" key="3">
    <source>
        <dbReference type="Proteomes" id="UP000023703"/>
    </source>
</evidence>
<keyword evidence="1" id="KW-0472">Membrane</keyword>
<keyword evidence="1" id="KW-1133">Transmembrane helix</keyword>
<feature type="transmembrane region" description="Helical" evidence="1">
    <location>
        <begin position="79"/>
        <end position="98"/>
    </location>
</feature>
<feature type="transmembrane region" description="Helical" evidence="1">
    <location>
        <begin position="136"/>
        <end position="162"/>
    </location>
</feature>
<evidence type="ECO:0000256" key="1">
    <source>
        <dbReference type="SAM" id="Phobius"/>
    </source>
</evidence>
<dbReference type="EMBL" id="CP006842">
    <property type="protein sequence ID" value="AHW64865.1"/>
    <property type="molecule type" value="Genomic_DNA"/>
</dbReference>
<dbReference type="AlphaFoldDB" id="X5EBU8"/>
<dbReference type="KEGG" id="cgy:CGLY_12125"/>
<feature type="transmembrane region" description="Helical" evidence="1">
    <location>
        <begin position="13"/>
        <end position="35"/>
    </location>
</feature>
<protein>
    <submittedName>
        <fullName evidence="2">Putative membrane protein</fullName>
    </submittedName>
</protein>
<dbReference type="PROSITE" id="PS51257">
    <property type="entry name" value="PROKAR_LIPOPROTEIN"/>
    <property type="match status" value="1"/>
</dbReference>
<dbReference type="STRING" id="1404245.CGLY_12125"/>
<sequence>MTTVEKLVAIGRAMLSFGGPVLVACALLLFTVHLIEKQKSCPSPDPKARMGNTRAGITASVVGVLLWLIWFSWGPPMNLEVVMAAGAVVSAFGALVWLSIRTRWRWTGPFTVALGGLFGFTTAFAVTAGYTDITGLWAVGYLMTTIGGVVVLSLIAAGIMAVRSDDGTV</sequence>
<gene>
    <name evidence="2" type="ORF">CGLY_12125</name>
</gene>
<keyword evidence="3" id="KW-1185">Reference proteome</keyword>
<organism evidence="2 3">
    <name type="scientific">Corynebacterium glyciniphilum AJ 3170</name>
    <dbReference type="NCBI Taxonomy" id="1404245"/>
    <lineage>
        <taxon>Bacteria</taxon>
        <taxon>Bacillati</taxon>
        <taxon>Actinomycetota</taxon>
        <taxon>Actinomycetes</taxon>
        <taxon>Mycobacteriales</taxon>
        <taxon>Corynebacteriaceae</taxon>
        <taxon>Corynebacterium</taxon>
    </lineage>
</organism>
<keyword evidence="1" id="KW-0812">Transmembrane</keyword>
<dbReference type="OrthoDB" id="4405174at2"/>
<proteinExistence type="predicted"/>
<dbReference type="HOGENOM" id="CLU_1486694_0_0_11"/>
<accession>X5EBU8</accession>
<dbReference type="Proteomes" id="UP000023703">
    <property type="component" value="Chromosome"/>
</dbReference>
<name>X5EBU8_9CORY</name>
<feature type="transmembrane region" description="Helical" evidence="1">
    <location>
        <begin position="110"/>
        <end position="130"/>
    </location>
</feature>
<reference evidence="2 3" key="1">
    <citation type="journal article" date="2015" name="Int. J. Syst. Evol. Microbiol.">
        <title>Revisiting Corynebacterium glyciniphilum (ex Kubota et al., 1972) sp. nov., nom. rev., isolated from putrefied banana.</title>
        <authorList>
            <person name="Al-Dilaimi A."/>
            <person name="Bednarz H."/>
            <person name="Lomker A."/>
            <person name="Niehaus K."/>
            <person name="Kalinowski J."/>
            <person name="Ruckert C."/>
        </authorList>
    </citation>
    <scope>NUCLEOTIDE SEQUENCE [LARGE SCALE GENOMIC DNA]</scope>
    <source>
        <strain evidence="2">AJ 3170</strain>
    </source>
</reference>
<evidence type="ECO:0000313" key="2">
    <source>
        <dbReference type="EMBL" id="AHW64865.1"/>
    </source>
</evidence>
<feature type="transmembrane region" description="Helical" evidence="1">
    <location>
        <begin position="55"/>
        <end position="73"/>
    </location>
</feature>
<dbReference type="RefSeq" id="WP_052540150.1">
    <property type="nucleotide sequence ID" value="NZ_CP006842.1"/>
</dbReference>